<dbReference type="Pfam" id="PF12275">
    <property type="entry name" value="DUF3616"/>
    <property type="match status" value="1"/>
</dbReference>
<organism evidence="2 3">
    <name type="scientific">Calothrix parasitica NIES-267</name>
    <dbReference type="NCBI Taxonomy" id="1973488"/>
    <lineage>
        <taxon>Bacteria</taxon>
        <taxon>Bacillati</taxon>
        <taxon>Cyanobacteriota</taxon>
        <taxon>Cyanophyceae</taxon>
        <taxon>Nostocales</taxon>
        <taxon>Calotrichaceae</taxon>
        <taxon>Calothrix</taxon>
    </lineage>
</organism>
<evidence type="ECO:0000313" key="3">
    <source>
        <dbReference type="Proteomes" id="UP000218418"/>
    </source>
</evidence>
<dbReference type="AlphaFoldDB" id="A0A1Z4LRB4"/>
<feature type="domain" description="DUF3616" evidence="1">
    <location>
        <begin position="24"/>
        <end position="351"/>
    </location>
</feature>
<keyword evidence="3" id="KW-1185">Reference proteome</keyword>
<reference evidence="2 3" key="1">
    <citation type="submission" date="2017-06" db="EMBL/GenBank/DDBJ databases">
        <title>Genome sequencing of cyanobaciteial culture collection at National Institute for Environmental Studies (NIES).</title>
        <authorList>
            <person name="Hirose Y."/>
            <person name="Shimura Y."/>
            <person name="Fujisawa T."/>
            <person name="Nakamura Y."/>
            <person name="Kawachi M."/>
        </authorList>
    </citation>
    <scope>NUCLEOTIDE SEQUENCE [LARGE SCALE GENOMIC DNA]</scope>
    <source>
        <strain evidence="2 3">NIES-267</strain>
    </source>
</reference>
<dbReference type="OrthoDB" id="423529at2"/>
<name>A0A1Z4LRB4_9CYAN</name>
<dbReference type="EMBL" id="AP018227">
    <property type="protein sequence ID" value="BAY83779.1"/>
    <property type="molecule type" value="Genomic_DNA"/>
</dbReference>
<proteinExistence type="predicted"/>
<evidence type="ECO:0000313" key="2">
    <source>
        <dbReference type="EMBL" id="BAY83779.1"/>
    </source>
</evidence>
<accession>A0A1Z4LRB4</accession>
<dbReference type="Proteomes" id="UP000218418">
    <property type="component" value="Chromosome"/>
</dbReference>
<gene>
    <name evidence="2" type="ORF">NIES267_32720</name>
</gene>
<sequence>MHHQSLISKILLSFVDNFAEHHKDLSALLLTPEKHLWLGSDEASTIERLSFIDDKNFGEHKQFRVAEFFDLPASEEEEIDIEGLAYSDYYLWLTGSHSYKRKKPKPDKSDEKNIKRLTKVKSEANRYIIGRIPLVDGELIAECPHPENPKQKLSAGKLQVTNQGNLLMEALANDSHLGFFVKAEIPGKDNGFDIEGIEICQNRIFLGLRGPVLRGWAIILEIELQESNLPRLLDLKYLGVSGEKYKKHFIYLNGLGIRDLCWDNQDLLILAGPTMDLDGPITVYRLQNGANLDQNKLHYPQPVLDIPYGVGTDRAEGITLFEEITGVKSLLVVHDSPADTRLQGQASIIADVLQLAVSS</sequence>
<evidence type="ECO:0000259" key="1">
    <source>
        <dbReference type="Pfam" id="PF12275"/>
    </source>
</evidence>
<protein>
    <recommendedName>
        <fullName evidence="1">DUF3616 domain-containing protein</fullName>
    </recommendedName>
</protein>
<dbReference type="InterPro" id="IPR022060">
    <property type="entry name" value="DUF3616"/>
</dbReference>